<sequence length="244" mass="29457">MKWIIRLCFAVITIGILYCIIWLDLNALNDTRLMKNIRILSAILFLILPLIILVGILLGLLTKKWALKIEKVSLGGFNLLFDNPVKLYIRAVRSFLDTKRTLFYIDFERDNFDETLTSYYKTYEFFRNEMKVLENEKKSGRWNKKEQQELYQITNKIIHKLNDFLTTYQNNFRRWYKYVSDKNEVKCIGSDKSLEFHMTPISEIQKQYYQYNELCSGFKEINDFFENEVNKHFQVNIEKWKEIE</sequence>
<reference evidence="2 3" key="1">
    <citation type="submission" date="2022-12" db="EMBL/GenBank/DDBJ databases">
        <title>Draft genome sequence of Paenibacillus sp. dW9.</title>
        <authorList>
            <person name="Choi E.-W."/>
            <person name="Kim D.-U."/>
        </authorList>
    </citation>
    <scope>NUCLEOTIDE SEQUENCE [LARGE SCALE GENOMIC DNA]</scope>
    <source>
        <strain evidence="3">dW9</strain>
    </source>
</reference>
<accession>A0ABT4QBY5</accession>
<dbReference type="EMBL" id="JAQAGZ010000011">
    <property type="protein sequence ID" value="MCZ8514334.1"/>
    <property type="molecule type" value="Genomic_DNA"/>
</dbReference>
<dbReference type="RefSeq" id="WP_269882851.1">
    <property type="nucleotide sequence ID" value="NZ_JAQAGZ010000011.1"/>
</dbReference>
<feature type="transmembrane region" description="Helical" evidence="1">
    <location>
        <begin position="37"/>
        <end position="61"/>
    </location>
</feature>
<keyword evidence="1" id="KW-0812">Transmembrane</keyword>
<keyword evidence="3" id="KW-1185">Reference proteome</keyword>
<evidence type="ECO:0000313" key="3">
    <source>
        <dbReference type="Proteomes" id="UP001527882"/>
    </source>
</evidence>
<keyword evidence="1" id="KW-0472">Membrane</keyword>
<dbReference type="Proteomes" id="UP001527882">
    <property type="component" value="Unassembled WGS sequence"/>
</dbReference>
<evidence type="ECO:0000256" key="1">
    <source>
        <dbReference type="SAM" id="Phobius"/>
    </source>
</evidence>
<keyword evidence="1" id="KW-1133">Transmembrane helix</keyword>
<proteinExistence type="predicted"/>
<feature type="transmembrane region" description="Helical" evidence="1">
    <location>
        <begin position="7"/>
        <end position="25"/>
    </location>
</feature>
<comment type="caution">
    <text evidence="2">The sequence shown here is derived from an EMBL/GenBank/DDBJ whole genome shotgun (WGS) entry which is preliminary data.</text>
</comment>
<gene>
    <name evidence="2" type="ORF">O9H85_18265</name>
</gene>
<evidence type="ECO:0000313" key="2">
    <source>
        <dbReference type="EMBL" id="MCZ8514334.1"/>
    </source>
</evidence>
<name>A0ABT4QBY5_9BACL</name>
<organism evidence="2 3">
    <name type="scientific">Paenibacillus gyeongsangnamensis</name>
    <dbReference type="NCBI Taxonomy" id="3388067"/>
    <lineage>
        <taxon>Bacteria</taxon>
        <taxon>Bacillati</taxon>
        <taxon>Bacillota</taxon>
        <taxon>Bacilli</taxon>
        <taxon>Bacillales</taxon>
        <taxon>Paenibacillaceae</taxon>
        <taxon>Paenibacillus</taxon>
    </lineage>
</organism>
<protein>
    <submittedName>
        <fullName evidence="2">Uncharacterized protein</fullName>
    </submittedName>
</protein>